<dbReference type="GO" id="GO:0005988">
    <property type="term" value="P:lactose metabolic process"/>
    <property type="evidence" value="ECO:0007669"/>
    <property type="project" value="UniProtKB-KW"/>
</dbReference>
<comment type="similarity">
    <text evidence="7">Belongs to the carbohydrate kinase PfkB family. LacC subfamily.</text>
</comment>
<dbReference type="STRING" id="1215089.BBI08_04345"/>
<dbReference type="InterPro" id="IPR011611">
    <property type="entry name" value="PfkB_dom"/>
</dbReference>
<dbReference type="InterPro" id="IPR022463">
    <property type="entry name" value="1-PFruKinase"/>
</dbReference>
<comment type="function">
    <text evidence="8">Catalyzes the ATP-dependent phosphorylation of fructose-l-phosphate to fructose-l,6-bisphosphate.</text>
</comment>
<comment type="catalytic activity">
    <reaction evidence="6 8">
        <text>beta-D-fructose 1-phosphate + ATP = beta-D-fructose 1,6-bisphosphate + ADP + H(+)</text>
        <dbReference type="Rhea" id="RHEA:14213"/>
        <dbReference type="ChEBI" id="CHEBI:15378"/>
        <dbReference type="ChEBI" id="CHEBI:30616"/>
        <dbReference type="ChEBI" id="CHEBI:32966"/>
        <dbReference type="ChEBI" id="CHEBI:138881"/>
        <dbReference type="ChEBI" id="CHEBI:456216"/>
        <dbReference type="EC" id="2.7.1.56"/>
    </reaction>
</comment>
<dbReference type="InterPro" id="IPR029056">
    <property type="entry name" value="Ribokinase-like"/>
</dbReference>
<keyword evidence="7" id="KW-0423">Lactose metabolism</keyword>
<dbReference type="GO" id="GO:0005829">
    <property type="term" value="C:cytosol"/>
    <property type="evidence" value="ECO:0007669"/>
    <property type="project" value="TreeGrafter"/>
</dbReference>
<proteinExistence type="inferred from homology"/>
<dbReference type="PANTHER" id="PTHR46566:SF1">
    <property type="entry name" value="1-PHOSPHOFRUCTOKINASE"/>
    <property type="match status" value="1"/>
</dbReference>
<evidence type="ECO:0000256" key="8">
    <source>
        <dbReference type="RuleBase" id="RU369061"/>
    </source>
</evidence>
<dbReference type="Pfam" id="PF00294">
    <property type="entry name" value="PfkB"/>
    <property type="match status" value="1"/>
</dbReference>
<evidence type="ECO:0000259" key="9">
    <source>
        <dbReference type="Pfam" id="PF00294"/>
    </source>
</evidence>
<name>A0A1C7DNN7_9BACL</name>
<dbReference type="GO" id="GO:0008662">
    <property type="term" value="F:1-phosphofructokinase activity"/>
    <property type="evidence" value="ECO:0007669"/>
    <property type="project" value="UniProtKB-UniRule"/>
</dbReference>
<dbReference type="AlphaFoldDB" id="A0A1C7DNN7"/>
<dbReference type="FunFam" id="3.40.1190.20:FF:000001">
    <property type="entry name" value="Phosphofructokinase"/>
    <property type="match status" value="1"/>
</dbReference>
<dbReference type="Gene3D" id="3.40.1190.20">
    <property type="match status" value="1"/>
</dbReference>
<dbReference type="InterPro" id="IPR002173">
    <property type="entry name" value="Carboh/pur_kinase_PfkB_CS"/>
</dbReference>
<accession>A0A1C7DNN7</accession>
<keyword evidence="3 7" id="KW-0547">Nucleotide-binding</keyword>
<comment type="pathway">
    <text evidence="7">Carbohydrate metabolism; D-tagatose 6-phosphate degradation; D-glyceraldehyde 3-phosphate and glycerone phosphate from D-tagatose 6-phosphate: step 1/2.</text>
</comment>
<dbReference type="EC" id="2.7.1.144" evidence="7"/>
<dbReference type="UniPathway" id="UPA00704">
    <property type="reaction ID" value="UER00715"/>
</dbReference>
<evidence type="ECO:0000256" key="2">
    <source>
        <dbReference type="ARBA" id="ARBA00022679"/>
    </source>
</evidence>
<evidence type="ECO:0000313" key="10">
    <source>
        <dbReference type="EMBL" id="ANU13116.1"/>
    </source>
</evidence>
<dbReference type="KEGG" id="phc:BBI08_04345"/>
<dbReference type="GO" id="GO:2001059">
    <property type="term" value="P:D-tagatose 6-phosphate catabolic process"/>
    <property type="evidence" value="ECO:0007669"/>
    <property type="project" value="UniProtKB-UniPathway"/>
</dbReference>
<feature type="domain" description="Carbohydrate kinase PfkB" evidence="9">
    <location>
        <begin position="10"/>
        <end position="283"/>
    </location>
</feature>
<dbReference type="GO" id="GO:0044281">
    <property type="term" value="P:small molecule metabolic process"/>
    <property type="evidence" value="ECO:0007669"/>
    <property type="project" value="UniProtKB-ARBA"/>
</dbReference>
<sequence length="310" mass="33669">MIYTCTIAPSIDYTVYLSDFNSGKLNRTNEVYYYPGGKGINVSRVLKRFGVANTALGFAGGFTGRYIEEYLKNEGVETDFIETTEVTRINVKIKSESETELNGPGPELTVDQLSALTKKVRDMNEGDWFVLAGSLPNAIGQNYFLELATICQAKNIHFVLDTSGPMLKSILTAPVFLVKPNQQELGELFGVDITNLTDVYHYARKLVESGTEHVVVSMGGEGAMLVTKDIALIAKAPQGTVVNTVGAGDSLVSGFIASYAASRDASQAFRFGIASGSATAFRSDLCRKEDVETLLDQIEVHPFEEKDVTG</sequence>
<keyword evidence="11" id="KW-1185">Reference proteome</keyword>
<dbReference type="PROSITE" id="PS00584">
    <property type="entry name" value="PFKB_KINASES_2"/>
    <property type="match status" value="1"/>
</dbReference>
<comment type="similarity">
    <text evidence="1">Belongs to the carbohydrate kinase pfkB family.</text>
</comment>
<evidence type="ECO:0000256" key="5">
    <source>
        <dbReference type="ARBA" id="ARBA00022840"/>
    </source>
</evidence>
<protein>
    <recommendedName>
        <fullName evidence="7">Tagatose-6-phosphate kinase</fullName>
        <ecNumber evidence="7">2.7.1.144</ecNumber>
    </recommendedName>
</protein>
<evidence type="ECO:0000256" key="3">
    <source>
        <dbReference type="ARBA" id="ARBA00022741"/>
    </source>
</evidence>
<dbReference type="SUPFAM" id="SSF53613">
    <property type="entry name" value="Ribokinase-like"/>
    <property type="match status" value="1"/>
</dbReference>
<dbReference type="OrthoDB" id="9801219at2"/>
<gene>
    <name evidence="10" type="ORF">BBI08_04345</name>
</gene>
<dbReference type="PROSITE" id="PS00583">
    <property type="entry name" value="PFKB_KINASES_1"/>
    <property type="match status" value="1"/>
</dbReference>
<dbReference type="NCBIfam" id="TIGR03168">
    <property type="entry name" value="1-PFK"/>
    <property type="match status" value="1"/>
</dbReference>
<keyword evidence="5 7" id="KW-0067">ATP-binding</keyword>
<keyword evidence="2 7" id="KW-0808">Transferase</keyword>
<organism evidence="10 11">
    <name type="scientific">Planococcus halocryophilus</name>
    <dbReference type="NCBI Taxonomy" id="1215089"/>
    <lineage>
        <taxon>Bacteria</taxon>
        <taxon>Bacillati</taxon>
        <taxon>Bacillota</taxon>
        <taxon>Bacilli</taxon>
        <taxon>Bacillales</taxon>
        <taxon>Caryophanaceae</taxon>
        <taxon>Planococcus</taxon>
    </lineage>
</organism>
<dbReference type="EMBL" id="CP016537">
    <property type="protein sequence ID" value="ANU13116.1"/>
    <property type="molecule type" value="Genomic_DNA"/>
</dbReference>
<keyword evidence="4 8" id="KW-0418">Kinase</keyword>
<dbReference type="NCBIfam" id="TIGR03828">
    <property type="entry name" value="pfkB"/>
    <property type="match status" value="1"/>
</dbReference>
<dbReference type="PIRSF" id="PIRSF000535">
    <property type="entry name" value="1PFK/6PFK/LacC"/>
    <property type="match status" value="1"/>
</dbReference>
<dbReference type="GO" id="GO:0005524">
    <property type="term" value="F:ATP binding"/>
    <property type="evidence" value="ECO:0007669"/>
    <property type="project" value="UniProtKB-UniRule"/>
</dbReference>
<evidence type="ECO:0000313" key="11">
    <source>
        <dbReference type="Proteomes" id="UP000092687"/>
    </source>
</evidence>
<dbReference type="GO" id="GO:0009024">
    <property type="term" value="F:tagatose-6-phosphate kinase activity"/>
    <property type="evidence" value="ECO:0007669"/>
    <property type="project" value="UniProtKB-EC"/>
</dbReference>
<dbReference type="PANTHER" id="PTHR46566">
    <property type="entry name" value="1-PHOSPHOFRUCTOKINASE-RELATED"/>
    <property type="match status" value="1"/>
</dbReference>
<evidence type="ECO:0000256" key="7">
    <source>
        <dbReference type="PIRNR" id="PIRNR000535"/>
    </source>
</evidence>
<dbReference type="GO" id="GO:0016052">
    <property type="term" value="P:carbohydrate catabolic process"/>
    <property type="evidence" value="ECO:0007669"/>
    <property type="project" value="UniProtKB-ARBA"/>
</dbReference>
<evidence type="ECO:0000256" key="1">
    <source>
        <dbReference type="ARBA" id="ARBA00005380"/>
    </source>
</evidence>
<evidence type="ECO:0000256" key="6">
    <source>
        <dbReference type="ARBA" id="ARBA00047745"/>
    </source>
</evidence>
<dbReference type="RefSeq" id="WP_065527983.1">
    <property type="nucleotide sequence ID" value="NZ_CP016537.2"/>
</dbReference>
<dbReference type="CDD" id="cd01164">
    <property type="entry name" value="FruK_PfkB_like"/>
    <property type="match status" value="1"/>
</dbReference>
<dbReference type="InterPro" id="IPR017583">
    <property type="entry name" value="Tagatose/fructose_Pkinase"/>
</dbReference>
<reference evidence="10" key="1">
    <citation type="submission" date="2016-10" db="EMBL/GenBank/DDBJ databases">
        <authorList>
            <person name="de Groot N.N."/>
        </authorList>
    </citation>
    <scope>NUCLEOTIDE SEQUENCE</scope>
    <source>
        <strain evidence="10">DSM 24743</strain>
    </source>
</reference>
<comment type="catalytic activity">
    <reaction evidence="7">
        <text>D-tagatofuranose 6-phosphate + ATP = D-tagatofuranose 1,6-bisphosphate + ADP + H(+)</text>
        <dbReference type="Rhea" id="RHEA:12420"/>
        <dbReference type="ChEBI" id="CHEBI:15378"/>
        <dbReference type="ChEBI" id="CHEBI:30616"/>
        <dbReference type="ChEBI" id="CHEBI:58694"/>
        <dbReference type="ChEBI" id="CHEBI:58695"/>
        <dbReference type="ChEBI" id="CHEBI:456216"/>
        <dbReference type="EC" id="2.7.1.144"/>
    </reaction>
</comment>
<evidence type="ECO:0000256" key="4">
    <source>
        <dbReference type="ARBA" id="ARBA00022777"/>
    </source>
</evidence>
<dbReference type="Proteomes" id="UP000092687">
    <property type="component" value="Chromosome"/>
</dbReference>